<keyword evidence="5" id="KW-0134">Cell wall</keyword>
<comment type="similarity">
    <text evidence="17">Belongs to the glycosyl hydrolase 16 family. CRH1 subfamily.</text>
</comment>
<dbReference type="PROSITE" id="PS51762">
    <property type="entry name" value="GH16_2"/>
    <property type="match status" value="1"/>
</dbReference>
<keyword evidence="5" id="KW-0964">Secreted</keyword>
<evidence type="ECO:0000256" key="16">
    <source>
        <dbReference type="ARBA" id="ARBA00023316"/>
    </source>
</evidence>
<dbReference type="GO" id="GO:0098552">
    <property type="term" value="C:side of membrane"/>
    <property type="evidence" value="ECO:0007669"/>
    <property type="project" value="UniProtKB-KW"/>
</dbReference>
<dbReference type="InterPro" id="IPR017168">
    <property type="entry name" value="CHR-like"/>
</dbReference>
<name>A0A1L9PL99_ASPVE</name>
<evidence type="ECO:0000256" key="17">
    <source>
        <dbReference type="ARBA" id="ARBA00038074"/>
    </source>
</evidence>
<keyword evidence="26" id="KW-1185">Reference proteome</keyword>
<feature type="active site" description="Nucleophile" evidence="20">
    <location>
        <position position="119"/>
    </location>
</feature>
<evidence type="ECO:0000256" key="9">
    <source>
        <dbReference type="ARBA" id="ARBA00022729"/>
    </source>
</evidence>
<dbReference type="GO" id="GO:0005975">
    <property type="term" value="P:carbohydrate metabolic process"/>
    <property type="evidence" value="ECO:0007669"/>
    <property type="project" value="InterPro"/>
</dbReference>
<feature type="signal peptide" evidence="23">
    <location>
        <begin position="1"/>
        <end position="22"/>
    </location>
</feature>
<dbReference type="RefSeq" id="XP_040668043.1">
    <property type="nucleotide sequence ID" value="XM_040806975.1"/>
</dbReference>
<evidence type="ECO:0000259" key="24">
    <source>
        <dbReference type="PROSITE" id="PS51762"/>
    </source>
</evidence>
<evidence type="ECO:0000313" key="25">
    <source>
        <dbReference type="EMBL" id="OJJ02281.1"/>
    </source>
</evidence>
<feature type="region of interest" description="Disordered" evidence="22">
    <location>
        <begin position="288"/>
        <end position="353"/>
    </location>
</feature>
<feature type="chain" id="PRO_5012250929" description="Crh-like protein" evidence="23">
    <location>
        <begin position="23"/>
        <end position="476"/>
    </location>
</feature>
<evidence type="ECO:0000256" key="7">
    <source>
        <dbReference type="ARBA" id="ARBA00022676"/>
    </source>
</evidence>
<dbReference type="GO" id="GO:0031505">
    <property type="term" value="P:fungal-type cell wall organization"/>
    <property type="evidence" value="ECO:0007669"/>
    <property type="project" value="TreeGrafter"/>
</dbReference>
<feature type="disulfide bond" evidence="21">
    <location>
        <begin position="28"/>
        <end position="35"/>
    </location>
</feature>
<feature type="domain" description="GH16" evidence="24">
    <location>
        <begin position="31"/>
        <end position="236"/>
    </location>
</feature>
<evidence type="ECO:0000256" key="21">
    <source>
        <dbReference type="PIRSR" id="PIRSR037299-2"/>
    </source>
</evidence>
<dbReference type="PIRSF" id="PIRSF037299">
    <property type="entry name" value="Glycosidase_CRH1_prd"/>
    <property type="match status" value="1"/>
</dbReference>
<dbReference type="EMBL" id="KV878129">
    <property type="protein sequence ID" value="OJJ02281.1"/>
    <property type="molecule type" value="Genomic_DNA"/>
</dbReference>
<organism evidence="25 26">
    <name type="scientific">Aspergillus versicolor CBS 583.65</name>
    <dbReference type="NCBI Taxonomy" id="1036611"/>
    <lineage>
        <taxon>Eukaryota</taxon>
        <taxon>Fungi</taxon>
        <taxon>Dikarya</taxon>
        <taxon>Ascomycota</taxon>
        <taxon>Pezizomycotina</taxon>
        <taxon>Eurotiomycetes</taxon>
        <taxon>Eurotiomycetidae</taxon>
        <taxon>Eurotiales</taxon>
        <taxon>Aspergillaceae</taxon>
        <taxon>Aspergillus</taxon>
        <taxon>Aspergillus subgen. Nidulantes</taxon>
    </lineage>
</organism>
<dbReference type="Gene3D" id="2.60.120.200">
    <property type="match status" value="1"/>
</dbReference>
<evidence type="ECO:0000256" key="3">
    <source>
        <dbReference type="ARBA" id="ARBA00004609"/>
    </source>
</evidence>
<keyword evidence="12 21" id="KW-1015">Disulfide bond</keyword>
<keyword evidence="13" id="KW-0325">Glycoprotein</keyword>
<keyword evidence="4" id="KW-1003">Cell membrane</keyword>
<evidence type="ECO:0000256" key="1">
    <source>
        <dbReference type="ARBA" id="ARBA00000822"/>
    </source>
</evidence>
<feature type="compositionally biased region" description="Low complexity" evidence="22">
    <location>
        <begin position="321"/>
        <end position="331"/>
    </location>
</feature>
<dbReference type="InterPro" id="IPR000757">
    <property type="entry name" value="Beta-glucanase-like"/>
</dbReference>
<comment type="subcellular location">
    <subcellularLocation>
        <location evidence="3">Cell membrane</location>
        <topology evidence="3">Lipid-anchor</topology>
        <topology evidence="3">GPI-anchor</topology>
    </subcellularLocation>
    <subcellularLocation>
        <location evidence="2">Secreted</location>
        <location evidence="2">Cell wall</location>
    </subcellularLocation>
</comment>
<feature type="active site" description="Proton donor" evidence="20">
    <location>
        <position position="123"/>
    </location>
</feature>
<evidence type="ECO:0000256" key="6">
    <source>
        <dbReference type="ARBA" id="ARBA00022622"/>
    </source>
</evidence>
<protein>
    <recommendedName>
        <fullName evidence="19">Crh-like protein</fullName>
        <ecNumber evidence="19">3.2.-.-</ecNumber>
    </recommendedName>
</protein>
<dbReference type="GO" id="GO:0008843">
    <property type="term" value="F:endochitinase activity"/>
    <property type="evidence" value="ECO:0007669"/>
    <property type="project" value="UniProtKB-EC"/>
</dbReference>
<evidence type="ECO:0000313" key="26">
    <source>
        <dbReference type="Proteomes" id="UP000184073"/>
    </source>
</evidence>
<evidence type="ECO:0000256" key="12">
    <source>
        <dbReference type="ARBA" id="ARBA00023157"/>
    </source>
</evidence>
<evidence type="ECO:0000256" key="19">
    <source>
        <dbReference type="PIRNR" id="PIRNR037299"/>
    </source>
</evidence>
<gene>
    <name evidence="25" type="ORF">ASPVEDRAFT_132927</name>
</gene>
<comment type="function">
    <text evidence="18">Dual chitinase/transglycosylase that plays a role in cell wall architecture. Chitinase and transglycosylase activities are coupled. Required for the polysaccharide cross-linking at the septa and the cell wall. More specifically, transfers chitin to 1,6-beta-glucan in the cell wall.</text>
</comment>
<evidence type="ECO:0000256" key="13">
    <source>
        <dbReference type="ARBA" id="ARBA00023180"/>
    </source>
</evidence>
<dbReference type="PANTHER" id="PTHR10963">
    <property type="entry name" value="GLYCOSYL HYDROLASE-RELATED"/>
    <property type="match status" value="1"/>
</dbReference>
<dbReference type="CDD" id="cd02183">
    <property type="entry name" value="GH16_fungal_CRH1_transglycosylase"/>
    <property type="match status" value="1"/>
</dbReference>
<dbReference type="InterPro" id="IPR013320">
    <property type="entry name" value="ConA-like_dom_sf"/>
</dbReference>
<evidence type="ECO:0000256" key="14">
    <source>
        <dbReference type="ARBA" id="ARBA00023288"/>
    </source>
</evidence>
<keyword evidence="8" id="KW-0808">Transferase</keyword>
<evidence type="ECO:0000256" key="4">
    <source>
        <dbReference type="ARBA" id="ARBA00022475"/>
    </source>
</evidence>
<evidence type="ECO:0000256" key="2">
    <source>
        <dbReference type="ARBA" id="ARBA00004191"/>
    </source>
</evidence>
<dbReference type="GO" id="GO:0009277">
    <property type="term" value="C:fungal-type cell wall"/>
    <property type="evidence" value="ECO:0007669"/>
    <property type="project" value="TreeGrafter"/>
</dbReference>
<dbReference type="GO" id="GO:0016757">
    <property type="term" value="F:glycosyltransferase activity"/>
    <property type="evidence" value="ECO:0007669"/>
    <property type="project" value="UniProtKB-KW"/>
</dbReference>
<keyword evidence="11 19" id="KW-0472">Membrane</keyword>
<dbReference type="Pfam" id="PF00722">
    <property type="entry name" value="Glyco_hydro_16"/>
    <property type="match status" value="1"/>
</dbReference>
<dbReference type="FunFam" id="2.60.120.200:FF:000152">
    <property type="entry name" value="Cell wall glucanase"/>
    <property type="match status" value="1"/>
</dbReference>
<dbReference type="AlphaFoldDB" id="A0A1L9PL99"/>
<keyword evidence="6" id="KW-0336">GPI-anchor</keyword>
<dbReference type="PANTHER" id="PTHR10963:SF68">
    <property type="entry name" value="GLYCOSIDASE CRH1-RELATED"/>
    <property type="match status" value="1"/>
</dbReference>
<evidence type="ECO:0000256" key="18">
    <source>
        <dbReference type="ARBA" id="ARBA00093308"/>
    </source>
</evidence>
<dbReference type="GO" id="GO:0005886">
    <property type="term" value="C:plasma membrane"/>
    <property type="evidence" value="ECO:0007669"/>
    <property type="project" value="UniProtKB-SubCell"/>
</dbReference>
<reference evidence="26" key="1">
    <citation type="journal article" date="2017" name="Genome Biol.">
        <title>Comparative genomics reveals high biological diversity and specific adaptations in the industrially and medically important fungal genus Aspergillus.</title>
        <authorList>
            <person name="de Vries R.P."/>
            <person name="Riley R."/>
            <person name="Wiebenga A."/>
            <person name="Aguilar-Osorio G."/>
            <person name="Amillis S."/>
            <person name="Uchima C.A."/>
            <person name="Anderluh G."/>
            <person name="Asadollahi M."/>
            <person name="Askin M."/>
            <person name="Barry K."/>
            <person name="Battaglia E."/>
            <person name="Bayram O."/>
            <person name="Benocci T."/>
            <person name="Braus-Stromeyer S.A."/>
            <person name="Caldana C."/>
            <person name="Canovas D."/>
            <person name="Cerqueira G.C."/>
            <person name="Chen F."/>
            <person name="Chen W."/>
            <person name="Choi C."/>
            <person name="Clum A."/>
            <person name="Dos Santos R.A."/>
            <person name="Damasio A.R."/>
            <person name="Diallinas G."/>
            <person name="Emri T."/>
            <person name="Fekete E."/>
            <person name="Flipphi M."/>
            <person name="Freyberg S."/>
            <person name="Gallo A."/>
            <person name="Gournas C."/>
            <person name="Habgood R."/>
            <person name="Hainaut M."/>
            <person name="Harispe M.L."/>
            <person name="Henrissat B."/>
            <person name="Hilden K.S."/>
            <person name="Hope R."/>
            <person name="Hossain A."/>
            <person name="Karabika E."/>
            <person name="Karaffa L."/>
            <person name="Karanyi Z."/>
            <person name="Krasevec N."/>
            <person name="Kuo A."/>
            <person name="Kusch H."/>
            <person name="LaButti K."/>
            <person name="Lagendijk E.L."/>
            <person name="Lapidus A."/>
            <person name="Levasseur A."/>
            <person name="Lindquist E."/>
            <person name="Lipzen A."/>
            <person name="Logrieco A.F."/>
            <person name="MacCabe A."/>
            <person name="Maekelae M.R."/>
            <person name="Malavazi I."/>
            <person name="Melin P."/>
            <person name="Meyer V."/>
            <person name="Mielnichuk N."/>
            <person name="Miskei M."/>
            <person name="Molnar A.P."/>
            <person name="Mule G."/>
            <person name="Ngan C.Y."/>
            <person name="Orejas M."/>
            <person name="Orosz E."/>
            <person name="Ouedraogo J.P."/>
            <person name="Overkamp K.M."/>
            <person name="Park H.-S."/>
            <person name="Perrone G."/>
            <person name="Piumi F."/>
            <person name="Punt P.J."/>
            <person name="Ram A.F."/>
            <person name="Ramon A."/>
            <person name="Rauscher S."/>
            <person name="Record E."/>
            <person name="Riano-Pachon D.M."/>
            <person name="Robert V."/>
            <person name="Roehrig J."/>
            <person name="Ruller R."/>
            <person name="Salamov A."/>
            <person name="Salih N.S."/>
            <person name="Samson R.A."/>
            <person name="Sandor E."/>
            <person name="Sanguinetti M."/>
            <person name="Schuetze T."/>
            <person name="Sepcic K."/>
            <person name="Shelest E."/>
            <person name="Sherlock G."/>
            <person name="Sophianopoulou V."/>
            <person name="Squina F.M."/>
            <person name="Sun H."/>
            <person name="Susca A."/>
            <person name="Todd R.B."/>
            <person name="Tsang A."/>
            <person name="Unkles S.E."/>
            <person name="van de Wiele N."/>
            <person name="van Rossen-Uffink D."/>
            <person name="Oliveira J.V."/>
            <person name="Vesth T.C."/>
            <person name="Visser J."/>
            <person name="Yu J.-H."/>
            <person name="Zhou M."/>
            <person name="Andersen M.R."/>
            <person name="Archer D.B."/>
            <person name="Baker S.E."/>
            <person name="Benoit I."/>
            <person name="Brakhage A.A."/>
            <person name="Braus G.H."/>
            <person name="Fischer R."/>
            <person name="Frisvad J.C."/>
            <person name="Goldman G.H."/>
            <person name="Houbraken J."/>
            <person name="Oakley B."/>
            <person name="Pocsi I."/>
            <person name="Scazzocchio C."/>
            <person name="Seiboth B."/>
            <person name="vanKuyk P.A."/>
            <person name="Wortman J."/>
            <person name="Dyer P.S."/>
            <person name="Grigoriev I.V."/>
        </authorList>
    </citation>
    <scope>NUCLEOTIDE SEQUENCE [LARGE SCALE GENOMIC DNA]</scope>
    <source>
        <strain evidence="26">CBS 583.65</strain>
    </source>
</reference>
<keyword evidence="10 19" id="KW-0378">Hydrolase</keyword>
<keyword evidence="14" id="KW-0449">Lipoprotein</keyword>
<comment type="catalytic activity">
    <reaction evidence="1">
        <text>Random endo-hydrolysis of N-acetyl-beta-D-glucosaminide (1-&gt;4)-beta-linkages in chitin and chitodextrins.</text>
        <dbReference type="EC" id="3.2.1.14"/>
    </reaction>
</comment>
<keyword evidence="7" id="KW-0328">Glycosyltransferase</keyword>
<proteinExistence type="inferred from homology"/>
<evidence type="ECO:0000256" key="15">
    <source>
        <dbReference type="ARBA" id="ARBA00023295"/>
    </source>
</evidence>
<dbReference type="VEuPathDB" id="FungiDB:ASPVEDRAFT_132927"/>
<dbReference type="Proteomes" id="UP000184073">
    <property type="component" value="Unassembled WGS sequence"/>
</dbReference>
<evidence type="ECO:0000256" key="22">
    <source>
        <dbReference type="SAM" id="MobiDB-lite"/>
    </source>
</evidence>
<sequence length="476" mass="51207">MKFRINGPVAISLLSCLTLVSAQTYTDCNPLEQSCSPNPALGTSANFDFTQGSSDEFTEIMAPTYGDDGAAFTVSKQGDAPLLQSNWYIMFGHVEFVIKAAPGVGIVSSAVLQSDDLDEIDWEWLGGNNEHVQTNYFGKGNTDTYNRAATHDNTGNHDSFHTYTIDWTKSHIVWQIDGKTVRVLTPDSAESNQYPQTPMMVRIGVWAGGDPNNPEGTIQWAGGKTDYTAGPFTMYLKSLKVTDYSTGNSYKYGDNSGSWQSIEADGGEVNGNSAAQTMTDVGPGPSITATADSGPIPFEGTHRQTTSYTPPNVFPWVPNPSSDGGSSDSSSTDLPGGWQFAGSGHVQPPSRSSMSEHCLQSRFIPSSNFLLKRCLFTTQYTPPSTSVSHRSWLVSSSPSGPESPLPAHQSGFYETESAEKSNTATAKFERVLLGRDQDYIDTAYIAPTTNAANSLCDARLAFGALSVLISSFLVTV</sequence>
<dbReference type="GeneID" id="63722486"/>
<dbReference type="PROSITE" id="PS51257">
    <property type="entry name" value="PROKAR_LIPOPROTEIN"/>
    <property type="match status" value="1"/>
</dbReference>
<keyword evidence="15" id="KW-0326">Glycosidase</keyword>
<keyword evidence="16" id="KW-0961">Cell wall biogenesis/degradation</keyword>
<accession>A0A1L9PL99</accession>
<evidence type="ECO:0000256" key="10">
    <source>
        <dbReference type="ARBA" id="ARBA00022801"/>
    </source>
</evidence>
<dbReference type="OrthoDB" id="4781at2759"/>
<evidence type="ECO:0000256" key="23">
    <source>
        <dbReference type="SAM" id="SignalP"/>
    </source>
</evidence>
<evidence type="ECO:0000256" key="20">
    <source>
        <dbReference type="PIRSR" id="PIRSR037299-1"/>
    </source>
</evidence>
<dbReference type="SUPFAM" id="SSF49899">
    <property type="entry name" value="Concanavalin A-like lectins/glucanases"/>
    <property type="match status" value="1"/>
</dbReference>
<evidence type="ECO:0000256" key="5">
    <source>
        <dbReference type="ARBA" id="ARBA00022512"/>
    </source>
</evidence>
<dbReference type="InterPro" id="IPR050546">
    <property type="entry name" value="Glycosyl_Hydrlase_16"/>
</dbReference>
<keyword evidence="9 23" id="KW-0732">Signal</keyword>
<dbReference type="STRING" id="1036611.A0A1L9PL99"/>
<evidence type="ECO:0000256" key="8">
    <source>
        <dbReference type="ARBA" id="ARBA00022679"/>
    </source>
</evidence>
<dbReference type="EC" id="3.2.-.-" evidence="19"/>
<evidence type="ECO:0000256" key="11">
    <source>
        <dbReference type="ARBA" id="ARBA00023136"/>
    </source>
</evidence>